<evidence type="ECO:0000256" key="11">
    <source>
        <dbReference type="PIRSR" id="PIRSR605792-51"/>
    </source>
</evidence>
<feature type="compositionally biased region" description="Acidic residues" evidence="14">
    <location>
        <begin position="33"/>
        <end position="49"/>
    </location>
</feature>
<dbReference type="PROSITE" id="PS51352">
    <property type="entry name" value="THIOREDOXIN_2"/>
    <property type="match status" value="3"/>
</dbReference>
<dbReference type="EC" id="5.3.4.1" evidence="4 13"/>
<keyword evidence="6" id="KW-0677">Repeat</keyword>
<comment type="catalytic activity">
    <reaction evidence="1 13">
        <text>Catalyzes the rearrangement of -S-S- bonds in proteins.</text>
        <dbReference type="EC" id="5.3.4.1"/>
    </reaction>
</comment>
<keyword evidence="17" id="KW-1185">Reference proteome</keyword>
<dbReference type="GO" id="GO:0003756">
    <property type="term" value="F:protein disulfide isomerase activity"/>
    <property type="evidence" value="ECO:0007669"/>
    <property type="project" value="UniProtKB-EC"/>
</dbReference>
<keyword evidence="7" id="KW-0256">Endoplasmic reticulum</keyword>
<reference evidence="16" key="1">
    <citation type="journal article" date="2021" name="Genome Biol. Evol.">
        <title>A High-Quality Reference Genome for a Parasitic Bivalve with Doubly Uniparental Inheritance (Bivalvia: Unionida).</title>
        <authorList>
            <person name="Smith C.H."/>
        </authorList>
    </citation>
    <scope>NUCLEOTIDE SEQUENCE</scope>
    <source>
        <strain evidence="16">CHS0354</strain>
    </source>
</reference>
<evidence type="ECO:0000256" key="6">
    <source>
        <dbReference type="ARBA" id="ARBA00022737"/>
    </source>
</evidence>
<dbReference type="InterPro" id="IPR005792">
    <property type="entry name" value="Prot_disulphide_isomerase"/>
</dbReference>
<dbReference type="GO" id="GO:0034976">
    <property type="term" value="P:response to endoplasmic reticulum stress"/>
    <property type="evidence" value="ECO:0007669"/>
    <property type="project" value="TreeGrafter"/>
</dbReference>
<dbReference type="InterPro" id="IPR036249">
    <property type="entry name" value="Thioredoxin-like_sf"/>
</dbReference>
<dbReference type="NCBIfam" id="TIGR01130">
    <property type="entry name" value="ER_PDI_fam"/>
    <property type="match status" value="1"/>
</dbReference>
<proteinExistence type="inferred from homology"/>
<dbReference type="PANTHER" id="PTHR18929:SF210">
    <property type="entry name" value="PROTEIN DISULFIDE-ISOMERASE A4"/>
    <property type="match status" value="1"/>
</dbReference>
<dbReference type="CDD" id="cd02961">
    <property type="entry name" value="PDI_a_family"/>
    <property type="match status" value="2"/>
</dbReference>
<dbReference type="AlphaFoldDB" id="A0AAE0SIT0"/>
<comment type="caution">
    <text evidence="16">The sequence shown here is derived from an EMBL/GenBank/DDBJ whole genome shotgun (WGS) entry which is preliminary data.</text>
</comment>
<evidence type="ECO:0000256" key="1">
    <source>
        <dbReference type="ARBA" id="ARBA00001182"/>
    </source>
</evidence>
<dbReference type="InterPro" id="IPR013766">
    <property type="entry name" value="Thioredoxin_domain"/>
</dbReference>
<dbReference type="SUPFAM" id="SSF52833">
    <property type="entry name" value="Thioredoxin-like"/>
    <property type="match status" value="5"/>
</dbReference>
<dbReference type="FunFam" id="3.40.30.10:FF:000076">
    <property type="entry name" value="Protein disulfide-isomerase A4"/>
    <property type="match status" value="1"/>
</dbReference>
<sequence length="632" mass="72680">MKVSTKMQLWLLLSGFLLLSAVVRCDESGSKEDDADDDDEGEKSTEVQEEDDVLVLDTKNFDDIVYSKDTVLVEFYAPWCGHCKSLAPEYAKAAKLLKESQPPISLAKVDATVENDLASRFDVSGYPTLKWFKKGEVYDYDGPREANGIVSYMKERADPSWKPPPEVVVSLAKDTFDDFIQQEISLVEFYAPWCGHCKKLAPEYEKAAKQLIKHDPPIPLAKVDATVENELASKYGVTGYPTLKIFRKGRAQDYKGPRDEMGLVNHMISQSGEASKMQVSLRELQQYMAEDAVTIIGFFDNLNDPRFRNYLDAANDLRDDFKFGHTLLPEALSTYRVNPGSVVVFNAPRFYTKYEPKWNIYHKEEYTTDEVNKFVKKHKLPLVGEYQHTTEKMYKDQKPLCLVFYTVDFSFDFREATQLWRNKIASIANKYRNITFAVADEEKFKHLVEEFGLDDSGEELNIGCYGKDGKRYPMEPMEEFESAEVWEFLDKLMKGKLKPHIKSQPIPKKKERLVTIVVGQTFDKIVKDKTKDVLIEMYAPWCGHCKQLEPKYIELAKKYKKEKNLVIAKLDATANDVPEEYRVEGFPTIYFAPSNKKDAPLKYDGPREVEDFSKYLEEHATVSFGKSLRDEL</sequence>
<feature type="disulfide bond" description="Redox-active" evidence="11">
    <location>
        <begin position="542"/>
        <end position="545"/>
    </location>
</feature>
<evidence type="ECO:0000313" key="17">
    <source>
        <dbReference type="Proteomes" id="UP001195483"/>
    </source>
</evidence>
<evidence type="ECO:0000256" key="5">
    <source>
        <dbReference type="ARBA" id="ARBA00022729"/>
    </source>
</evidence>
<protein>
    <recommendedName>
        <fullName evidence="4 13">Protein disulfide-isomerase</fullName>
        <ecNumber evidence="4 13">5.3.4.1</ecNumber>
    </recommendedName>
</protein>
<dbReference type="PROSITE" id="PS00194">
    <property type="entry name" value="THIOREDOXIN_1"/>
    <property type="match status" value="3"/>
</dbReference>
<evidence type="ECO:0000256" key="13">
    <source>
        <dbReference type="RuleBase" id="RU361130"/>
    </source>
</evidence>
<dbReference type="GO" id="GO:0009986">
    <property type="term" value="C:cell surface"/>
    <property type="evidence" value="ECO:0007669"/>
    <property type="project" value="TreeGrafter"/>
</dbReference>
<dbReference type="FunFam" id="3.40.30.10:FF:000017">
    <property type="entry name" value="Protein disulfide-isomerase A4"/>
    <property type="match status" value="2"/>
</dbReference>
<dbReference type="PANTHER" id="PTHR18929">
    <property type="entry name" value="PROTEIN DISULFIDE ISOMERASE"/>
    <property type="match status" value="1"/>
</dbReference>
<feature type="signal peptide" evidence="13">
    <location>
        <begin position="1"/>
        <end position="25"/>
    </location>
</feature>
<organism evidence="16 17">
    <name type="scientific">Potamilus streckersoni</name>
    <dbReference type="NCBI Taxonomy" id="2493646"/>
    <lineage>
        <taxon>Eukaryota</taxon>
        <taxon>Metazoa</taxon>
        <taxon>Spiralia</taxon>
        <taxon>Lophotrochozoa</taxon>
        <taxon>Mollusca</taxon>
        <taxon>Bivalvia</taxon>
        <taxon>Autobranchia</taxon>
        <taxon>Heteroconchia</taxon>
        <taxon>Palaeoheterodonta</taxon>
        <taxon>Unionida</taxon>
        <taxon>Unionoidea</taxon>
        <taxon>Unionidae</taxon>
        <taxon>Ambleminae</taxon>
        <taxon>Lampsilini</taxon>
        <taxon>Potamilus</taxon>
    </lineage>
</organism>
<feature type="chain" id="PRO_5041765862" description="Protein disulfide-isomerase" evidence="13">
    <location>
        <begin position="26"/>
        <end position="632"/>
    </location>
</feature>
<dbReference type="Proteomes" id="UP001195483">
    <property type="component" value="Unassembled WGS sequence"/>
</dbReference>
<dbReference type="GO" id="GO:0005788">
    <property type="term" value="C:endoplasmic reticulum lumen"/>
    <property type="evidence" value="ECO:0007669"/>
    <property type="project" value="UniProtKB-SubCell"/>
</dbReference>
<comment type="subcellular location">
    <subcellularLocation>
        <location evidence="2">Endoplasmic reticulum lumen</location>
    </subcellularLocation>
</comment>
<feature type="disulfide bond" description="Redox-active" evidence="11">
    <location>
        <begin position="194"/>
        <end position="197"/>
    </location>
</feature>
<name>A0AAE0SIT0_9BIVA</name>
<dbReference type="CDD" id="cd02995">
    <property type="entry name" value="PDI_a_PDI_a'_C"/>
    <property type="match status" value="1"/>
</dbReference>
<feature type="domain" description="Thioredoxin" evidence="15">
    <location>
        <begin position="492"/>
        <end position="621"/>
    </location>
</feature>
<evidence type="ECO:0000256" key="10">
    <source>
        <dbReference type="ARBA" id="ARBA00023284"/>
    </source>
</evidence>
<dbReference type="Gene3D" id="3.40.30.10">
    <property type="entry name" value="Glutaredoxin"/>
    <property type="match status" value="5"/>
</dbReference>
<feature type="domain" description="Thioredoxin" evidence="15">
    <location>
        <begin position="159"/>
        <end position="289"/>
    </location>
</feature>
<evidence type="ECO:0000259" key="15">
    <source>
        <dbReference type="PROSITE" id="PS51352"/>
    </source>
</evidence>
<evidence type="ECO:0000256" key="8">
    <source>
        <dbReference type="ARBA" id="ARBA00023157"/>
    </source>
</evidence>
<evidence type="ECO:0000256" key="4">
    <source>
        <dbReference type="ARBA" id="ARBA00012723"/>
    </source>
</evidence>
<evidence type="ECO:0000256" key="3">
    <source>
        <dbReference type="ARBA" id="ARBA00006347"/>
    </source>
</evidence>
<feature type="region of interest" description="Disordered" evidence="14">
    <location>
        <begin position="28"/>
        <end position="49"/>
    </location>
</feature>
<dbReference type="NCBIfam" id="TIGR01126">
    <property type="entry name" value="pdi_dom"/>
    <property type="match status" value="3"/>
</dbReference>
<accession>A0AAE0SIT0</accession>
<comment type="similarity">
    <text evidence="3 12">Belongs to the protein disulfide isomerase family.</text>
</comment>
<evidence type="ECO:0000256" key="14">
    <source>
        <dbReference type="SAM" id="MobiDB-lite"/>
    </source>
</evidence>
<reference evidence="16" key="2">
    <citation type="journal article" date="2021" name="Genome Biol. Evol.">
        <title>Developing a high-quality reference genome for a parasitic bivalve with doubly uniparental inheritance (Bivalvia: Unionida).</title>
        <authorList>
            <person name="Smith C.H."/>
        </authorList>
    </citation>
    <scope>NUCLEOTIDE SEQUENCE</scope>
    <source>
        <strain evidence="16">CHS0354</strain>
        <tissue evidence="16">Mantle</tissue>
    </source>
</reference>
<evidence type="ECO:0000256" key="2">
    <source>
        <dbReference type="ARBA" id="ARBA00004319"/>
    </source>
</evidence>
<dbReference type="Pfam" id="PF13848">
    <property type="entry name" value="Thioredoxin_6"/>
    <property type="match status" value="1"/>
</dbReference>
<dbReference type="GO" id="GO:0006457">
    <property type="term" value="P:protein folding"/>
    <property type="evidence" value="ECO:0007669"/>
    <property type="project" value="TreeGrafter"/>
</dbReference>
<evidence type="ECO:0000256" key="9">
    <source>
        <dbReference type="ARBA" id="ARBA00023235"/>
    </source>
</evidence>
<gene>
    <name evidence="16" type="ORF">CHS0354_003217</name>
</gene>
<evidence type="ECO:0000256" key="7">
    <source>
        <dbReference type="ARBA" id="ARBA00022824"/>
    </source>
</evidence>
<dbReference type="Pfam" id="PF00085">
    <property type="entry name" value="Thioredoxin"/>
    <property type="match status" value="3"/>
</dbReference>
<dbReference type="InterPro" id="IPR005788">
    <property type="entry name" value="PDI_thioredoxin-like_dom"/>
</dbReference>
<reference evidence="16" key="3">
    <citation type="submission" date="2023-05" db="EMBL/GenBank/DDBJ databases">
        <authorList>
            <person name="Smith C.H."/>
        </authorList>
    </citation>
    <scope>NUCLEOTIDE SEQUENCE</scope>
    <source>
        <strain evidence="16">CHS0354</strain>
        <tissue evidence="16">Mantle</tissue>
    </source>
</reference>
<keyword evidence="5 13" id="KW-0732">Signal</keyword>
<keyword evidence="8 11" id="KW-1015">Disulfide bond</keyword>
<keyword evidence="10 11" id="KW-0676">Redox-active center</keyword>
<dbReference type="EMBL" id="JAEAOA010000264">
    <property type="protein sequence ID" value="KAK3592777.1"/>
    <property type="molecule type" value="Genomic_DNA"/>
</dbReference>
<keyword evidence="9 13" id="KW-0413">Isomerase</keyword>
<dbReference type="InterPro" id="IPR017937">
    <property type="entry name" value="Thioredoxin_CS"/>
</dbReference>
<evidence type="ECO:0000256" key="12">
    <source>
        <dbReference type="RuleBase" id="RU004208"/>
    </source>
</evidence>
<evidence type="ECO:0000313" key="16">
    <source>
        <dbReference type="EMBL" id="KAK3592777.1"/>
    </source>
</evidence>
<feature type="domain" description="Thioredoxin" evidence="15">
    <location>
        <begin position="25"/>
        <end position="158"/>
    </location>
</feature>
<dbReference type="PRINTS" id="PR00421">
    <property type="entry name" value="THIOREDOXIN"/>
</dbReference>